<proteinExistence type="predicted"/>
<gene>
    <name evidence="2" type="ORF">J7S20_07580</name>
</gene>
<dbReference type="PANTHER" id="PTHR11614">
    <property type="entry name" value="PHOSPHOLIPASE-RELATED"/>
    <property type="match status" value="1"/>
</dbReference>
<dbReference type="Pfam" id="PF12146">
    <property type="entry name" value="Hydrolase_4"/>
    <property type="match status" value="1"/>
</dbReference>
<dbReference type="InterPro" id="IPR022742">
    <property type="entry name" value="Hydrolase_4"/>
</dbReference>
<keyword evidence="3" id="KW-1185">Reference proteome</keyword>
<keyword evidence="2" id="KW-0378">Hydrolase</keyword>
<dbReference type="InterPro" id="IPR029058">
    <property type="entry name" value="AB_hydrolase_fold"/>
</dbReference>
<dbReference type="GO" id="GO:0016787">
    <property type="term" value="F:hydrolase activity"/>
    <property type="evidence" value="ECO:0007669"/>
    <property type="project" value="UniProtKB-KW"/>
</dbReference>
<feature type="domain" description="Serine aminopeptidase S33" evidence="1">
    <location>
        <begin position="40"/>
        <end position="294"/>
    </location>
</feature>
<dbReference type="EMBL" id="JAGRQC010000002">
    <property type="protein sequence ID" value="MBR0552362.1"/>
    <property type="molecule type" value="Genomic_DNA"/>
</dbReference>
<dbReference type="AlphaFoldDB" id="A0A8T4IE69"/>
<dbReference type="Gene3D" id="3.40.50.1820">
    <property type="entry name" value="alpha/beta hydrolase"/>
    <property type="match status" value="1"/>
</dbReference>
<comment type="caution">
    <text evidence="2">The sequence shown here is derived from an EMBL/GenBank/DDBJ whole genome shotgun (WGS) entry which is preliminary data.</text>
</comment>
<accession>A0A8T4IE69</accession>
<reference evidence="2" key="1">
    <citation type="submission" date="2021-04" db="EMBL/GenBank/DDBJ databases">
        <title>Ouciella asimina sp. nov., isolated from the surface seawater in the hydrothermal field of Okinawa Trough.</title>
        <authorList>
            <person name="Shuang W."/>
        </authorList>
    </citation>
    <scope>NUCLEOTIDE SEQUENCE</scope>
    <source>
        <strain evidence="2">LXI357</strain>
    </source>
</reference>
<evidence type="ECO:0000259" key="1">
    <source>
        <dbReference type="Pfam" id="PF12146"/>
    </source>
</evidence>
<dbReference type="RefSeq" id="WP_284054039.1">
    <property type="nucleotide sequence ID" value="NZ_JAGRQC010000002.1"/>
</dbReference>
<protein>
    <submittedName>
        <fullName evidence="2">Alpha/beta hydrolase</fullName>
    </submittedName>
</protein>
<organism evidence="2 3">
    <name type="scientific">Stakelama marina</name>
    <dbReference type="NCBI Taxonomy" id="2826939"/>
    <lineage>
        <taxon>Bacteria</taxon>
        <taxon>Pseudomonadati</taxon>
        <taxon>Pseudomonadota</taxon>
        <taxon>Alphaproteobacteria</taxon>
        <taxon>Sphingomonadales</taxon>
        <taxon>Sphingomonadaceae</taxon>
        <taxon>Stakelama</taxon>
    </lineage>
</organism>
<evidence type="ECO:0000313" key="2">
    <source>
        <dbReference type="EMBL" id="MBR0552362.1"/>
    </source>
</evidence>
<dbReference type="Proteomes" id="UP000676996">
    <property type="component" value="Unassembled WGS sequence"/>
</dbReference>
<dbReference type="SUPFAM" id="SSF53474">
    <property type="entry name" value="alpha/beta-Hydrolases"/>
    <property type="match status" value="1"/>
</dbReference>
<evidence type="ECO:0000313" key="3">
    <source>
        <dbReference type="Proteomes" id="UP000676996"/>
    </source>
</evidence>
<dbReference type="InterPro" id="IPR051044">
    <property type="entry name" value="MAG_DAG_Lipase"/>
</dbReference>
<name>A0A8T4IE69_9SPHN</name>
<sequence>MTTPSSLRRTIPSGARISEWRAPDGWPLRRFDWPAEAGAQRGSILFQGGRGDIVEKYFETFHHWHAQGWSLTWFDWRGQGGSGRITDNPHCGDIEDFADYIGDLRAFWRDWAESATGPKVVMGHSMGGHLILRGLVEGAISPDAAVLIAPMLGLKAPINAGFGEWLARLMGSIGKPTRLAWKANEKPHTTATREALLTHDHERYLDEIYWQTEKPELLLGPPSWRWLIEAFRSTRGLRENPALPLMKVPLLAVIADADRLVDPKAAAAIVGKLPNARTVRFGDESAHEILREVDPVRDRAIAAIDAFLTERAPPL</sequence>